<evidence type="ECO:0000313" key="2">
    <source>
        <dbReference type="EMBL" id="KFG37177.1"/>
    </source>
</evidence>
<organism evidence="2 3">
    <name type="scientific">Toxoplasma gondii p89</name>
    <dbReference type="NCBI Taxonomy" id="943119"/>
    <lineage>
        <taxon>Eukaryota</taxon>
        <taxon>Sar</taxon>
        <taxon>Alveolata</taxon>
        <taxon>Apicomplexa</taxon>
        <taxon>Conoidasida</taxon>
        <taxon>Coccidia</taxon>
        <taxon>Eucoccidiorida</taxon>
        <taxon>Eimeriorina</taxon>
        <taxon>Sarcocystidae</taxon>
        <taxon>Toxoplasma</taxon>
    </lineage>
</organism>
<gene>
    <name evidence="2" type="ORF">TGP89_235670</name>
</gene>
<dbReference type="Proteomes" id="UP000028828">
    <property type="component" value="Unassembled WGS sequence"/>
</dbReference>
<feature type="region of interest" description="Disordered" evidence="1">
    <location>
        <begin position="345"/>
        <end position="382"/>
    </location>
</feature>
<dbReference type="VEuPathDB" id="ToxoDB:TGP89_235670"/>
<accession>A0A086JYF9</accession>
<name>A0A086JYF9_TOXGO</name>
<evidence type="ECO:0000256" key="1">
    <source>
        <dbReference type="SAM" id="MobiDB-lite"/>
    </source>
</evidence>
<comment type="caution">
    <text evidence="2">The sequence shown here is derived from an EMBL/GenBank/DDBJ whole genome shotgun (WGS) entry which is preliminary data.</text>
</comment>
<feature type="region of interest" description="Disordered" evidence="1">
    <location>
        <begin position="401"/>
        <end position="558"/>
    </location>
</feature>
<feature type="compositionally biased region" description="Basic and acidic residues" evidence="1">
    <location>
        <begin position="469"/>
        <end position="479"/>
    </location>
</feature>
<dbReference type="OrthoDB" id="337840at2759"/>
<proteinExistence type="predicted"/>
<protein>
    <submittedName>
        <fullName evidence="2">Uncharacterized protein</fullName>
    </submittedName>
</protein>
<reference evidence="2 3" key="1">
    <citation type="submission" date="2014-03" db="EMBL/GenBank/DDBJ databases">
        <authorList>
            <person name="Sibley D."/>
            <person name="Venepally P."/>
            <person name="Karamycheva S."/>
            <person name="Hadjithomas M."/>
            <person name="Khan A."/>
            <person name="Brunk B."/>
            <person name="Roos D."/>
            <person name="Caler E."/>
            <person name="Lorenzi H."/>
        </authorList>
    </citation>
    <scope>NUCLEOTIDE SEQUENCE [LARGE SCALE GENOMIC DNA]</scope>
    <source>
        <strain evidence="3">p89</strain>
    </source>
</reference>
<evidence type="ECO:0000313" key="3">
    <source>
        <dbReference type="Proteomes" id="UP000028828"/>
    </source>
</evidence>
<dbReference type="EMBL" id="AEYI02001466">
    <property type="protein sequence ID" value="KFG37177.1"/>
    <property type="molecule type" value="Genomic_DNA"/>
</dbReference>
<feature type="compositionally biased region" description="Low complexity" evidence="1">
    <location>
        <begin position="401"/>
        <end position="417"/>
    </location>
</feature>
<feature type="compositionally biased region" description="Basic and acidic residues" evidence="1">
    <location>
        <begin position="519"/>
        <end position="540"/>
    </location>
</feature>
<feature type="region of interest" description="Disordered" evidence="1">
    <location>
        <begin position="303"/>
        <end position="328"/>
    </location>
</feature>
<dbReference type="AlphaFoldDB" id="A0A086JYF9"/>
<sequence length="558" mass="59874">MSLSSTSYAAQQELINSRTEAVFAALHLRSFVLRLPIVNVADAEKTRQGIYEKILKNRSFSCTRSNPRDELTRQPNPDVAAKQTEEIVEMLSAPSSVGFVLVVVEESVQKKGGSGQAEYCPVGGGIVEVVDEYERSIRGMWCRRSLPPDFSALLMKALCLRVFAQAFEWPEEPSGGVGASPGGAAPGAGSGNLRGAKNPYRLVSCTEKALLLFPRDAVKFLTESLMLSKHWETELDGGSHNDHPTVKCKCQKLSKLPGAWQFYGICESRFLNYWRPGLQFRNFLPDAPAPALCDFLRARQGQGRHASNGRRGAPSLSEEAEFKENLEGDKKEVRGARGFFAEGGSFSSSSNGLPDSPFLADPNALATGPGTRLSSRRQQHQLLKQGRAAFAAYAASYSHTSASASPSAAFPSSASGSAKRRNEETLRGRPGSVEPRRAAAGAHEAGSLDASAYAEQAGVRGDSSAPPGDRARLAEKSEEAVACEEDACGARGGRVSERGETPDDEAPANGDHMLAEGTEGVKDEEELRKEELGEGEERRQANGGDGQEPAAKRSRVVA</sequence>